<evidence type="ECO:0000313" key="2">
    <source>
        <dbReference type="Proteomes" id="UP000014216"/>
    </source>
</evidence>
<dbReference type="RefSeq" id="WP_006963558.1">
    <property type="nucleotide sequence ID" value="NZ_APJX01000001.1"/>
</dbReference>
<dbReference type="EMBL" id="APJX01000001">
    <property type="protein sequence ID" value="EMS80973.1"/>
    <property type="molecule type" value="Genomic_DNA"/>
</dbReference>
<evidence type="ECO:0000313" key="1">
    <source>
        <dbReference type="EMBL" id="EMS80973.1"/>
    </source>
</evidence>
<proteinExistence type="predicted"/>
<dbReference type="AlphaFoldDB" id="S0G0R6"/>
<keyword evidence="2" id="KW-1185">Reference proteome</keyword>
<sequence length="307" mass="35426">MVAVSPKVKKWIDEKKDPRSAHWQAGLDKVLDLFLPDLEKGKIIPVRGMEDRDLGLFKMVLEKVDVSPAVYAAFFPQAIADAIVPPNSAEETLRIEKGKPSCKMIFFRPGEEDRIISAEISEQAYKPGADIFQSGALLGSYDYENTEDCLDGLNKVVKTHLWKKEFWLKKDYQTYTLNWFERVQYLNTAKVSVDKTFSFFHSPSLIKTHRVDGLFQLFFLLLNKQYSQIAYLESNPAWVQKVKDRDSDFCRTMAQNHILKLLNLIKDLDLMDFAGFSDGENKAFHTEFARTEEKLRDRLMHLSVKKG</sequence>
<reference evidence="1 2" key="1">
    <citation type="journal article" date="2013" name="Genome Announc.">
        <title>Draft Genome Sequence of Desulfotignum phosphitoxidans DSM 13687 Strain FiPS-3.</title>
        <authorList>
            <person name="Poehlein A."/>
            <person name="Daniel R."/>
            <person name="Simeonova D.D."/>
        </authorList>
    </citation>
    <scope>NUCLEOTIDE SEQUENCE [LARGE SCALE GENOMIC DNA]</scope>
    <source>
        <strain evidence="1 2">DSM 13687</strain>
    </source>
</reference>
<comment type="caution">
    <text evidence="1">The sequence shown here is derived from an EMBL/GenBank/DDBJ whole genome shotgun (WGS) entry which is preliminary data.</text>
</comment>
<gene>
    <name evidence="1" type="ORF">Dpo_1c01040</name>
</gene>
<organism evidence="1 2">
    <name type="scientific">Desulfotignum phosphitoxidans DSM 13687</name>
    <dbReference type="NCBI Taxonomy" id="1286635"/>
    <lineage>
        <taxon>Bacteria</taxon>
        <taxon>Pseudomonadati</taxon>
        <taxon>Thermodesulfobacteriota</taxon>
        <taxon>Desulfobacteria</taxon>
        <taxon>Desulfobacterales</taxon>
        <taxon>Desulfobacteraceae</taxon>
        <taxon>Desulfotignum</taxon>
    </lineage>
</organism>
<accession>S0G0R6</accession>
<dbReference type="Proteomes" id="UP000014216">
    <property type="component" value="Unassembled WGS sequence"/>
</dbReference>
<dbReference type="OrthoDB" id="5415015at2"/>
<name>S0G0R6_9BACT</name>
<protein>
    <submittedName>
        <fullName evidence="1">Uncharacterized protein</fullName>
    </submittedName>
</protein>